<dbReference type="Ensembl" id="ENSSDAT00000022901.1">
    <property type="protein sequence ID" value="ENSSDAP00000020023.1"/>
    <property type="gene ID" value="ENSSDAG00000018263.1"/>
</dbReference>
<dbReference type="AlphaFoldDB" id="A0A8C9QDT0"/>
<feature type="transmembrane region" description="Helical" evidence="8">
    <location>
        <begin position="140"/>
        <end position="162"/>
    </location>
</feature>
<evidence type="ECO:0000256" key="5">
    <source>
        <dbReference type="ARBA" id="ARBA00023136"/>
    </source>
</evidence>
<keyword evidence="3 9" id="KW-0732">Signal</keyword>
<name>A0A8C9QDT0_SPEDA</name>
<dbReference type="PANTHER" id="PTHR19433">
    <property type="entry name" value="T-CELL RECEPTOR ALPHA CHAIN V REGION-RELATED"/>
    <property type="match status" value="1"/>
</dbReference>
<evidence type="ECO:0000313" key="11">
    <source>
        <dbReference type="Ensembl" id="ENSSDAP00000020023.1"/>
    </source>
</evidence>
<evidence type="ECO:0000256" key="7">
    <source>
        <dbReference type="ARBA" id="ARBA00023180"/>
    </source>
</evidence>
<evidence type="ECO:0000256" key="9">
    <source>
        <dbReference type="SAM" id="SignalP"/>
    </source>
</evidence>
<keyword evidence="8" id="KW-1133">Transmembrane helix</keyword>
<protein>
    <recommendedName>
        <fullName evidence="10">Ig-like domain-containing protein</fullName>
    </recommendedName>
</protein>
<dbReference type="InterPro" id="IPR013783">
    <property type="entry name" value="Ig-like_fold"/>
</dbReference>
<evidence type="ECO:0000256" key="3">
    <source>
        <dbReference type="ARBA" id="ARBA00022729"/>
    </source>
</evidence>
<dbReference type="InterPro" id="IPR013106">
    <property type="entry name" value="Ig_V-set"/>
</dbReference>
<keyword evidence="7" id="KW-0325">Glycoprotein</keyword>
<keyword evidence="6" id="KW-1015">Disulfide bond</keyword>
<feature type="signal peptide" evidence="9">
    <location>
        <begin position="1"/>
        <end position="19"/>
    </location>
</feature>
<evidence type="ECO:0000256" key="1">
    <source>
        <dbReference type="ARBA" id="ARBA00004236"/>
    </source>
</evidence>
<feature type="chain" id="PRO_5033998498" description="Ig-like domain-containing protein" evidence="9">
    <location>
        <begin position="20"/>
        <end position="167"/>
    </location>
</feature>
<dbReference type="InterPro" id="IPR003599">
    <property type="entry name" value="Ig_sub"/>
</dbReference>
<dbReference type="InterPro" id="IPR007110">
    <property type="entry name" value="Ig-like_dom"/>
</dbReference>
<evidence type="ECO:0000313" key="12">
    <source>
        <dbReference type="Proteomes" id="UP000694422"/>
    </source>
</evidence>
<dbReference type="GO" id="GO:0005886">
    <property type="term" value="C:plasma membrane"/>
    <property type="evidence" value="ECO:0007669"/>
    <property type="project" value="UniProtKB-SubCell"/>
</dbReference>
<comment type="subcellular location">
    <subcellularLocation>
        <location evidence="1">Cell membrane</location>
    </subcellularLocation>
</comment>
<dbReference type="PANTHER" id="PTHR19433:SF111">
    <property type="entry name" value="T CELL RECEPTOR ALPHA VARIABLE 4"/>
    <property type="match status" value="1"/>
</dbReference>
<proteinExistence type="predicted"/>
<dbReference type="PROSITE" id="PS50835">
    <property type="entry name" value="IG_LIKE"/>
    <property type="match status" value="1"/>
</dbReference>
<feature type="domain" description="Ig-like" evidence="10">
    <location>
        <begin position="31"/>
        <end position="107"/>
    </location>
</feature>
<dbReference type="SMART" id="SM00406">
    <property type="entry name" value="IGv"/>
    <property type="match status" value="1"/>
</dbReference>
<dbReference type="SUPFAM" id="SSF48726">
    <property type="entry name" value="Immunoglobulin"/>
    <property type="match status" value="1"/>
</dbReference>
<dbReference type="GO" id="GO:0009617">
    <property type="term" value="P:response to bacterium"/>
    <property type="evidence" value="ECO:0007669"/>
    <property type="project" value="TreeGrafter"/>
</dbReference>
<evidence type="ECO:0000256" key="2">
    <source>
        <dbReference type="ARBA" id="ARBA00022475"/>
    </source>
</evidence>
<reference evidence="11" key="2">
    <citation type="submission" date="2025-09" db="UniProtKB">
        <authorList>
            <consortium name="Ensembl"/>
        </authorList>
    </citation>
    <scope>IDENTIFICATION</scope>
</reference>
<keyword evidence="12" id="KW-1185">Reference proteome</keyword>
<accession>A0A8C9QDT0</accession>
<sequence>MRQVIRATMFLILGTLSLAKTTQRISMDAYEGQEVNISCNHTNIATNEYIFWYRQVPHQEPHFVIQGYKTNVANEVASLFIPVDRKSSTLSLHRVTLRDSAVYYCTVGGTVRQLGVHLGSISVGGSRSLGRSPEAGFSKISLYFIFFHFQKVSANLCILIIFKKISH</sequence>
<keyword evidence="5 8" id="KW-0472">Membrane</keyword>
<dbReference type="SMART" id="SM00409">
    <property type="entry name" value="IG"/>
    <property type="match status" value="1"/>
</dbReference>
<dbReference type="GO" id="GO:0002376">
    <property type="term" value="P:immune system process"/>
    <property type="evidence" value="ECO:0007669"/>
    <property type="project" value="UniProtKB-KW"/>
</dbReference>
<evidence type="ECO:0000256" key="8">
    <source>
        <dbReference type="SAM" id="Phobius"/>
    </source>
</evidence>
<organism evidence="11 12">
    <name type="scientific">Spermophilus dauricus</name>
    <name type="common">Daurian ground squirrel</name>
    <dbReference type="NCBI Taxonomy" id="99837"/>
    <lineage>
        <taxon>Eukaryota</taxon>
        <taxon>Metazoa</taxon>
        <taxon>Chordata</taxon>
        <taxon>Craniata</taxon>
        <taxon>Vertebrata</taxon>
        <taxon>Euteleostomi</taxon>
        <taxon>Mammalia</taxon>
        <taxon>Eutheria</taxon>
        <taxon>Euarchontoglires</taxon>
        <taxon>Glires</taxon>
        <taxon>Rodentia</taxon>
        <taxon>Sciuromorpha</taxon>
        <taxon>Sciuridae</taxon>
        <taxon>Xerinae</taxon>
        <taxon>Marmotini</taxon>
        <taxon>Spermophilus</taxon>
    </lineage>
</organism>
<dbReference type="InterPro" id="IPR052051">
    <property type="entry name" value="TCR_complex_component"/>
</dbReference>
<dbReference type="Gene3D" id="2.60.40.10">
    <property type="entry name" value="Immunoglobulins"/>
    <property type="match status" value="1"/>
</dbReference>
<dbReference type="Pfam" id="PF07686">
    <property type="entry name" value="V-set"/>
    <property type="match status" value="1"/>
</dbReference>
<evidence type="ECO:0000256" key="6">
    <source>
        <dbReference type="ARBA" id="ARBA00023157"/>
    </source>
</evidence>
<reference evidence="11" key="1">
    <citation type="submission" date="2025-08" db="UniProtKB">
        <authorList>
            <consortium name="Ensembl"/>
        </authorList>
    </citation>
    <scope>IDENTIFICATION</scope>
</reference>
<keyword evidence="4" id="KW-0391">Immunity</keyword>
<keyword evidence="8" id="KW-0812">Transmembrane</keyword>
<keyword evidence="2" id="KW-1003">Cell membrane</keyword>
<evidence type="ECO:0000259" key="10">
    <source>
        <dbReference type="PROSITE" id="PS50835"/>
    </source>
</evidence>
<evidence type="ECO:0000256" key="4">
    <source>
        <dbReference type="ARBA" id="ARBA00022859"/>
    </source>
</evidence>
<dbReference type="InterPro" id="IPR036179">
    <property type="entry name" value="Ig-like_dom_sf"/>
</dbReference>
<dbReference type="Proteomes" id="UP000694422">
    <property type="component" value="Unplaced"/>
</dbReference>